<dbReference type="InterPro" id="IPR004532">
    <property type="entry name" value="Phe-tRNA-ligase_IIc_bsu_bact"/>
</dbReference>
<evidence type="ECO:0000256" key="11">
    <source>
        <dbReference type="ARBA" id="ARBA00022884"/>
    </source>
</evidence>
<gene>
    <name evidence="15 21" type="primary">pheT</name>
    <name evidence="20" type="ORF">AL705_08100</name>
    <name evidence="21" type="ORF">LC603019_01631</name>
</gene>
<dbReference type="GO" id="GO:0000287">
    <property type="term" value="F:magnesium ion binding"/>
    <property type="evidence" value="ECO:0007669"/>
    <property type="project" value="UniProtKB-UniRule"/>
</dbReference>
<dbReference type="SUPFAM" id="SSF46955">
    <property type="entry name" value="Putative DNA-binding domain"/>
    <property type="match status" value="1"/>
</dbReference>
<dbReference type="AlphaFoldDB" id="A0A0M4M954"/>
<reference evidence="20 22" key="1">
    <citation type="journal article" date="2015" name="Genome Announc.">
        <title>Complete Genome Sequences for Two Strains of a Novel Fastidious, Partially Acid-Fast, Gram-Positive Corynebacterineae Bacterium, Derived from Human Clinical Samples.</title>
        <authorList>
            <person name="Nicholson A.C."/>
            <person name="Bell M."/>
            <person name="Humrighouse B.W."/>
            <person name="McQuiston J.R."/>
        </authorList>
    </citation>
    <scope>NUCLEOTIDE SEQUENCE [LARGE SCALE GENOMIC DNA]</scope>
    <source>
        <strain evidence="20 22">X1698</strain>
    </source>
</reference>
<dbReference type="Gene3D" id="3.30.70.380">
    <property type="entry name" value="Ferrodoxin-fold anticodon-binding domain"/>
    <property type="match status" value="1"/>
</dbReference>
<dbReference type="InterPro" id="IPR033714">
    <property type="entry name" value="tRNA_bind_bactPheRS"/>
</dbReference>
<keyword evidence="5 16" id="KW-0820">tRNA-binding</keyword>
<dbReference type="SMART" id="SM00873">
    <property type="entry name" value="B3_4"/>
    <property type="match status" value="1"/>
</dbReference>
<dbReference type="InterPro" id="IPR009061">
    <property type="entry name" value="DNA-bd_dom_put_sf"/>
</dbReference>
<keyword evidence="11 16" id="KW-0694">RNA-binding</keyword>
<evidence type="ECO:0000256" key="12">
    <source>
        <dbReference type="ARBA" id="ARBA00022917"/>
    </source>
</evidence>
<evidence type="ECO:0000256" key="15">
    <source>
        <dbReference type="HAMAP-Rule" id="MF_00283"/>
    </source>
</evidence>
<dbReference type="GO" id="GO:0006432">
    <property type="term" value="P:phenylalanyl-tRNA aminoacylation"/>
    <property type="evidence" value="ECO:0007669"/>
    <property type="project" value="UniProtKB-UniRule"/>
</dbReference>
<evidence type="ECO:0000256" key="8">
    <source>
        <dbReference type="ARBA" id="ARBA00022741"/>
    </source>
</evidence>
<dbReference type="KEGG" id="cbq:AL705_08100"/>
<accession>A0A0M4M954</accession>
<dbReference type="SUPFAM" id="SSF55681">
    <property type="entry name" value="Class II aaRS and biotin synthetases"/>
    <property type="match status" value="1"/>
</dbReference>
<dbReference type="InterPro" id="IPR020825">
    <property type="entry name" value="Phe-tRNA_synthase-like_B3/B4"/>
</dbReference>
<dbReference type="FunFam" id="3.30.930.10:FF:000130">
    <property type="entry name" value="Phenylalanine--tRNA ligase beta subunit"/>
    <property type="match status" value="1"/>
</dbReference>
<proteinExistence type="inferred from homology"/>
<evidence type="ECO:0000256" key="4">
    <source>
        <dbReference type="ARBA" id="ARBA00022490"/>
    </source>
</evidence>
<dbReference type="SUPFAM" id="SSF54991">
    <property type="entry name" value="Anticodon-binding domain of PheRS"/>
    <property type="match status" value="1"/>
</dbReference>
<dbReference type="InterPro" id="IPR005146">
    <property type="entry name" value="B3/B4_tRNA-bd"/>
</dbReference>
<dbReference type="EC" id="6.1.1.20" evidence="15"/>
<evidence type="ECO:0000259" key="17">
    <source>
        <dbReference type="PROSITE" id="PS50886"/>
    </source>
</evidence>
<keyword evidence="13 15" id="KW-0030">Aminoacyl-tRNA synthetase</keyword>
<dbReference type="GO" id="GO:0004826">
    <property type="term" value="F:phenylalanine-tRNA ligase activity"/>
    <property type="evidence" value="ECO:0007669"/>
    <property type="project" value="UniProtKB-UniRule"/>
</dbReference>
<feature type="domain" description="B5" evidence="19">
    <location>
        <begin position="409"/>
        <end position="487"/>
    </location>
</feature>
<dbReference type="SMART" id="SM00896">
    <property type="entry name" value="FDX-ACB"/>
    <property type="match status" value="1"/>
</dbReference>
<dbReference type="InterPro" id="IPR002547">
    <property type="entry name" value="tRNA-bd_dom"/>
</dbReference>
<dbReference type="SMART" id="SM00874">
    <property type="entry name" value="B5"/>
    <property type="match status" value="1"/>
</dbReference>
<feature type="binding site" evidence="15">
    <location>
        <position position="474"/>
    </location>
    <ligand>
        <name>Mg(2+)</name>
        <dbReference type="ChEBI" id="CHEBI:18420"/>
        <note>shared with alpha subunit</note>
    </ligand>
</feature>
<keyword evidence="23" id="KW-1185">Reference proteome</keyword>
<keyword evidence="8 15" id="KW-0547">Nucleotide-binding</keyword>
<dbReference type="PANTHER" id="PTHR10947">
    <property type="entry name" value="PHENYLALANYL-TRNA SYNTHETASE BETA CHAIN AND LEUCINE-RICH REPEAT-CONTAINING PROTEIN 47"/>
    <property type="match status" value="1"/>
</dbReference>
<name>A0A0M4M954_9ACTN</name>
<dbReference type="CDD" id="cd02796">
    <property type="entry name" value="tRNA_bind_bactPheRS"/>
    <property type="match status" value="1"/>
</dbReference>
<dbReference type="RefSeq" id="WP_053962576.1">
    <property type="nucleotide sequence ID" value="NZ_CAJPTR010000006.1"/>
</dbReference>
<dbReference type="Pfam" id="PF03147">
    <property type="entry name" value="FDX-ACB"/>
    <property type="match status" value="1"/>
</dbReference>
<feature type="binding site" evidence="15">
    <location>
        <position position="475"/>
    </location>
    <ligand>
        <name>Mg(2+)</name>
        <dbReference type="ChEBI" id="CHEBI:18420"/>
        <note>shared with alpha subunit</note>
    </ligand>
</feature>
<comment type="cofactor">
    <cofactor evidence="15">
        <name>Mg(2+)</name>
        <dbReference type="ChEBI" id="CHEBI:18420"/>
    </cofactor>
    <text evidence="15">Binds 2 magnesium ions per tetramer.</text>
</comment>
<dbReference type="EMBL" id="CP012390">
    <property type="protein sequence ID" value="ALE19488.1"/>
    <property type="molecule type" value="Genomic_DNA"/>
</dbReference>
<evidence type="ECO:0000256" key="10">
    <source>
        <dbReference type="ARBA" id="ARBA00022842"/>
    </source>
</evidence>
<keyword evidence="12 15" id="KW-0648">Protein biosynthesis</keyword>
<comment type="subunit">
    <text evidence="3 15">Tetramer of two alpha and two beta subunits.</text>
</comment>
<feature type="binding site" evidence="15">
    <location>
        <position position="471"/>
    </location>
    <ligand>
        <name>Mg(2+)</name>
        <dbReference type="ChEBI" id="CHEBI:18420"/>
        <note>shared with alpha subunit</note>
    </ligand>
</feature>
<dbReference type="Gene3D" id="3.30.56.10">
    <property type="match status" value="2"/>
</dbReference>
<dbReference type="GO" id="GO:0009328">
    <property type="term" value="C:phenylalanine-tRNA ligase complex"/>
    <property type="evidence" value="ECO:0007669"/>
    <property type="project" value="TreeGrafter"/>
</dbReference>
<evidence type="ECO:0000256" key="13">
    <source>
        <dbReference type="ARBA" id="ARBA00023146"/>
    </source>
</evidence>
<evidence type="ECO:0000256" key="5">
    <source>
        <dbReference type="ARBA" id="ARBA00022555"/>
    </source>
</evidence>
<dbReference type="CDD" id="cd00769">
    <property type="entry name" value="PheRS_beta_core"/>
    <property type="match status" value="1"/>
</dbReference>
<evidence type="ECO:0000256" key="14">
    <source>
        <dbReference type="ARBA" id="ARBA00049255"/>
    </source>
</evidence>
<dbReference type="Gene3D" id="3.30.930.10">
    <property type="entry name" value="Bira Bifunctional Protein, Domain 2"/>
    <property type="match status" value="1"/>
</dbReference>
<evidence type="ECO:0000313" key="22">
    <source>
        <dbReference type="Proteomes" id="UP000068137"/>
    </source>
</evidence>
<keyword evidence="7 15" id="KW-0479">Metal-binding</keyword>
<dbReference type="Pfam" id="PF03483">
    <property type="entry name" value="B3_4"/>
    <property type="match status" value="1"/>
</dbReference>
<dbReference type="InterPro" id="IPR045060">
    <property type="entry name" value="Phe-tRNA-ligase_IIc_bsu"/>
</dbReference>
<evidence type="ECO:0000256" key="1">
    <source>
        <dbReference type="ARBA" id="ARBA00004496"/>
    </source>
</evidence>
<protein>
    <recommendedName>
        <fullName evidence="15">Phenylalanine--tRNA ligase beta subunit</fullName>
        <ecNumber evidence="15">6.1.1.20</ecNumber>
    </recommendedName>
    <alternativeName>
        <fullName evidence="15">Phenylalanyl-tRNA synthetase beta subunit</fullName>
        <shortName evidence="15">PheRS</shortName>
    </alternativeName>
</protein>
<comment type="subcellular location">
    <subcellularLocation>
        <location evidence="1 15">Cytoplasm</location>
    </subcellularLocation>
</comment>
<dbReference type="InterPro" id="IPR045864">
    <property type="entry name" value="aa-tRNA-synth_II/BPL/LPL"/>
</dbReference>
<dbReference type="InterPro" id="IPR036690">
    <property type="entry name" value="Fdx_antiC-bd_sf"/>
</dbReference>
<dbReference type="STRING" id="1528099.AL705_08100"/>
<dbReference type="PROSITE" id="PS50886">
    <property type="entry name" value="TRBD"/>
    <property type="match status" value="1"/>
</dbReference>
<dbReference type="EMBL" id="LR584267">
    <property type="protein sequence ID" value="VHO01705.1"/>
    <property type="molecule type" value="Genomic_DNA"/>
</dbReference>
<dbReference type="SUPFAM" id="SSF50249">
    <property type="entry name" value="Nucleic acid-binding proteins"/>
    <property type="match status" value="1"/>
</dbReference>
<dbReference type="NCBIfam" id="TIGR00472">
    <property type="entry name" value="pheT_bact"/>
    <property type="match status" value="1"/>
</dbReference>
<evidence type="ECO:0000256" key="3">
    <source>
        <dbReference type="ARBA" id="ARBA00011209"/>
    </source>
</evidence>
<reference evidence="20" key="2">
    <citation type="journal article" date="2016" name="Int. J. Syst. Evol. Microbiol.">
        <title>Lawsonella clevelandensis gen. nov., sp. nov., a new member of the suborder Corynebacterineae isolated from human abscesses.</title>
        <authorList>
            <person name="Bell M.E."/>
            <person name="Bernard K.A."/>
            <person name="Harrington S.M."/>
            <person name="Patel N.B."/>
            <person name="Tucker T.A."/>
            <person name="Metcalfe M.G."/>
            <person name="McQuiston J.R."/>
        </authorList>
    </citation>
    <scope>NUCLEOTIDE SEQUENCE</scope>
    <source>
        <strain evidence="20">X1698</strain>
    </source>
</reference>
<evidence type="ECO:0000313" key="21">
    <source>
        <dbReference type="EMBL" id="VHO01705.1"/>
    </source>
</evidence>
<feature type="binding site" evidence="15">
    <location>
        <position position="465"/>
    </location>
    <ligand>
        <name>Mg(2+)</name>
        <dbReference type="ChEBI" id="CHEBI:18420"/>
        <note>shared with alpha subunit</note>
    </ligand>
</feature>
<comment type="similarity">
    <text evidence="2 15">Belongs to the phenylalanyl-tRNA synthetase beta subunit family. Type 1 subfamily.</text>
</comment>
<sequence length="830" mass="90116">MFVPQSWLTETLDKCNPGWSVSTADLDAGFVKVGFEIEGVPQPLPTITGPLVVGQVMEIEELEGFKKPIRFCHVEVGNDNGELQEIICGARNFKLHDLVIVALPGTVLPGGFEISERKTYGHMSRGMMCSATELGIGQDHSGIITLRPGTADPGSDAYELLQLDDAVFEVNITPDRGYALSVRGLAREIATSFGLTYDDIAVAQELGNEGEAWPVTIDPETGADRFIARRVTGIDPQAVTPWWMQRRLLLSGVRPISPAVDVTNYVMLELGQPMHAYDVSKLQGGITVRCAQAGEKLVTLDDVERELSVEDVIIADDSGAIGLAGVMGGASTEVGEDTTDILFEAAHFDSLHVFRTGRRHKLSSESSRRFERKVDPVVCRAAADRAATLLMEIAGGTVEPLLTDVGDISLAAPIVFPDNRPSVVAGVDYPAGTTRRRLEEVGCTVEDTPGEPGMLTVTPPTWRPDLQMRADLVEEVLRLEGLEQIPVRLPHAPSGRGLTPEQRRRRIVNKALAYAGYVEILPTPFMSNKVFDEWGLAEDDPRRTVTTVLNPLDSDYACLATTLLPSMFDVVKRNVSRGQRDLGLYGVEEVCLPDESTRPMPMLPTNKRPSDDEITALMAALPQQPLHVAAVLTGLRDQAGPWGEGRAADVWDIIEAARQVGRAVGAEFHFEKADLLPWHPGRCAAVYLGDELVGYAGEVHPQVLEKCGLPARMCAMELNVSALPEAYHGQSPVVSPYPPVYQDVALVVEKDVPQADIAAALYEGGGELLESVKLFDIYESEQLGADKRSLAFALSFRSTERTLTEEDASAARDAAVTVAAERFGAELRAI</sequence>
<dbReference type="Pfam" id="PF03484">
    <property type="entry name" value="B5"/>
    <property type="match status" value="1"/>
</dbReference>
<dbReference type="Gene3D" id="2.40.50.140">
    <property type="entry name" value="Nucleic acid-binding proteins"/>
    <property type="match status" value="1"/>
</dbReference>
<dbReference type="GO" id="GO:0000049">
    <property type="term" value="F:tRNA binding"/>
    <property type="evidence" value="ECO:0007669"/>
    <property type="project" value="UniProtKB-UniRule"/>
</dbReference>
<keyword evidence="10 15" id="KW-0460">Magnesium</keyword>
<dbReference type="GeneID" id="84895503"/>
<evidence type="ECO:0000256" key="2">
    <source>
        <dbReference type="ARBA" id="ARBA00008653"/>
    </source>
</evidence>
<evidence type="ECO:0000259" key="19">
    <source>
        <dbReference type="PROSITE" id="PS51483"/>
    </source>
</evidence>
<dbReference type="PANTHER" id="PTHR10947:SF0">
    <property type="entry name" value="PHENYLALANINE--TRNA LIGASE BETA SUBUNIT"/>
    <property type="match status" value="1"/>
</dbReference>
<dbReference type="GO" id="GO:0005524">
    <property type="term" value="F:ATP binding"/>
    <property type="evidence" value="ECO:0007669"/>
    <property type="project" value="UniProtKB-UniRule"/>
</dbReference>
<evidence type="ECO:0000259" key="18">
    <source>
        <dbReference type="PROSITE" id="PS51447"/>
    </source>
</evidence>
<dbReference type="InterPro" id="IPR012340">
    <property type="entry name" value="NA-bd_OB-fold"/>
</dbReference>
<feature type="domain" description="TRNA-binding" evidence="17">
    <location>
        <begin position="45"/>
        <end position="158"/>
    </location>
</feature>
<organism evidence="20 22">
    <name type="scientific">Lawsonella clevelandensis</name>
    <dbReference type="NCBI Taxonomy" id="1528099"/>
    <lineage>
        <taxon>Bacteria</taxon>
        <taxon>Bacillati</taxon>
        <taxon>Actinomycetota</taxon>
        <taxon>Actinomycetes</taxon>
        <taxon>Mycobacteriales</taxon>
        <taxon>Lawsonellaceae</taxon>
        <taxon>Lawsonella</taxon>
    </lineage>
</organism>
<dbReference type="PROSITE" id="PS51447">
    <property type="entry name" value="FDX_ACB"/>
    <property type="match status" value="1"/>
</dbReference>
<dbReference type="FunFam" id="3.50.40.10:FF:000001">
    <property type="entry name" value="Phenylalanine--tRNA ligase beta subunit"/>
    <property type="match status" value="1"/>
</dbReference>
<comment type="catalytic activity">
    <reaction evidence="14 15">
        <text>tRNA(Phe) + L-phenylalanine + ATP = L-phenylalanyl-tRNA(Phe) + AMP + diphosphate + H(+)</text>
        <dbReference type="Rhea" id="RHEA:19413"/>
        <dbReference type="Rhea" id="RHEA-COMP:9668"/>
        <dbReference type="Rhea" id="RHEA-COMP:9699"/>
        <dbReference type="ChEBI" id="CHEBI:15378"/>
        <dbReference type="ChEBI" id="CHEBI:30616"/>
        <dbReference type="ChEBI" id="CHEBI:33019"/>
        <dbReference type="ChEBI" id="CHEBI:58095"/>
        <dbReference type="ChEBI" id="CHEBI:78442"/>
        <dbReference type="ChEBI" id="CHEBI:78531"/>
        <dbReference type="ChEBI" id="CHEBI:456215"/>
        <dbReference type="EC" id="6.1.1.20"/>
    </reaction>
</comment>
<evidence type="ECO:0000256" key="6">
    <source>
        <dbReference type="ARBA" id="ARBA00022598"/>
    </source>
</evidence>
<evidence type="ECO:0000256" key="9">
    <source>
        <dbReference type="ARBA" id="ARBA00022840"/>
    </source>
</evidence>
<dbReference type="FunFam" id="2.40.50.140:FF:000045">
    <property type="entry name" value="Phenylalanine--tRNA ligase beta subunit"/>
    <property type="match status" value="1"/>
</dbReference>
<evidence type="ECO:0000313" key="20">
    <source>
        <dbReference type="EMBL" id="ALE19488.1"/>
    </source>
</evidence>
<dbReference type="Proteomes" id="UP000068137">
    <property type="component" value="Chromosome"/>
</dbReference>
<keyword evidence="4 15" id="KW-0963">Cytoplasm</keyword>
<evidence type="ECO:0000313" key="23">
    <source>
        <dbReference type="Proteomes" id="UP000324288"/>
    </source>
</evidence>
<evidence type="ECO:0000256" key="7">
    <source>
        <dbReference type="ARBA" id="ARBA00022723"/>
    </source>
</evidence>
<dbReference type="FunFam" id="3.30.70.380:FF:000001">
    <property type="entry name" value="Phenylalanine--tRNA ligase beta subunit"/>
    <property type="match status" value="1"/>
</dbReference>
<keyword evidence="9 15" id="KW-0067">ATP-binding</keyword>
<dbReference type="Pfam" id="PF01588">
    <property type="entry name" value="tRNA_bind"/>
    <property type="match status" value="1"/>
</dbReference>
<dbReference type="PATRIC" id="fig|1528099.3.peg.1598"/>
<dbReference type="SUPFAM" id="SSF56037">
    <property type="entry name" value="PheT/TilS domain"/>
    <property type="match status" value="1"/>
</dbReference>
<reference evidence="21 23" key="3">
    <citation type="submission" date="2019-04" db="EMBL/GenBank/DDBJ databases">
        <authorList>
            <person name="Seth-Smith MB H."/>
            <person name="Seth-Smith H."/>
        </authorList>
    </citation>
    <scope>NUCLEOTIDE SEQUENCE [LARGE SCALE GENOMIC DNA]</scope>
    <source>
        <strain evidence="21">USB-603019</strain>
    </source>
</reference>
<evidence type="ECO:0000256" key="16">
    <source>
        <dbReference type="PROSITE-ProRule" id="PRU00209"/>
    </source>
</evidence>
<dbReference type="Gene3D" id="3.50.40.10">
    <property type="entry name" value="Phenylalanyl-trna Synthetase, Chain B, domain 3"/>
    <property type="match status" value="1"/>
</dbReference>
<dbReference type="HAMAP" id="MF_00283">
    <property type="entry name" value="Phe_tRNA_synth_beta1"/>
    <property type="match status" value="1"/>
</dbReference>
<keyword evidence="6 15" id="KW-0436">Ligase</keyword>
<dbReference type="InterPro" id="IPR041616">
    <property type="entry name" value="PheRS_beta_core"/>
</dbReference>
<dbReference type="PROSITE" id="PS51483">
    <property type="entry name" value="B5"/>
    <property type="match status" value="1"/>
</dbReference>
<dbReference type="Proteomes" id="UP000324288">
    <property type="component" value="Chromosome"/>
</dbReference>
<dbReference type="OrthoDB" id="9805455at2"/>
<dbReference type="Pfam" id="PF17759">
    <property type="entry name" value="tRNA_synthFbeta"/>
    <property type="match status" value="1"/>
</dbReference>
<dbReference type="InterPro" id="IPR005121">
    <property type="entry name" value="Fdx_antiC-bd"/>
</dbReference>
<dbReference type="InterPro" id="IPR005147">
    <property type="entry name" value="tRNA_synthase_B5-dom"/>
</dbReference>
<feature type="domain" description="FDX-ACB" evidence="18">
    <location>
        <begin position="735"/>
        <end position="828"/>
    </location>
</feature>